<dbReference type="Gene3D" id="1.10.10.440">
    <property type="entry name" value="FF domain"/>
    <property type="match status" value="1"/>
</dbReference>
<protein>
    <submittedName>
        <fullName evidence="3">PG2 pseudoGTPase domain-containing protein</fullName>
    </submittedName>
</protein>
<dbReference type="CDD" id="cd00882">
    <property type="entry name" value="Ras_like_GTPase"/>
    <property type="match status" value="1"/>
</dbReference>
<dbReference type="AlphaFoldDB" id="A0A9J2P9K7"/>
<dbReference type="GO" id="GO:0008361">
    <property type="term" value="P:regulation of cell size"/>
    <property type="evidence" value="ECO:0007669"/>
    <property type="project" value="TreeGrafter"/>
</dbReference>
<accession>A0A9J2P9K7</accession>
<dbReference type="InterPro" id="IPR057284">
    <property type="entry name" value="FF_RHG35_4th"/>
</dbReference>
<dbReference type="Pfam" id="PF23083">
    <property type="entry name" value="FF_RHG35_4th"/>
    <property type="match status" value="1"/>
</dbReference>
<evidence type="ECO:0000313" key="3">
    <source>
        <dbReference type="WBParaSite" id="ALUE_0000660001-mRNA-1"/>
    </source>
</evidence>
<dbReference type="InterPro" id="IPR045786">
    <property type="entry name" value="RhoGAP_pG1_pG2"/>
</dbReference>
<keyword evidence="2" id="KW-1185">Reference proteome</keyword>
<evidence type="ECO:0000313" key="2">
    <source>
        <dbReference type="Proteomes" id="UP000036681"/>
    </source>
</evidence>
<dbReference type="InterPro" id="IPR039006">
    <property type="entry name" value="RhoGAP_pG2"/>
</dbReference>
<dbReference type="PANTHER" id="PTHR46005:SF4">
    <property type="entry name" value="RHO GTPASE-ACTIVATING PROTEIN 190"/>
    <property type="match status" value="1"/>
</dbReference>
<dbReference type="InterPro" id="IPR036517">
    <property type="entry name" value="FF_domain_sf"/>
</dbReference>
<dbReference type="InterPro" id="IPR051978">
    <property type="entry name" value="Rho-GAP_domain"/>
</dbReference>
<evidence type="ECO:0000259" key="1">
    <source>
        <dbReference type="PROSITE" id="PS51853"/>
    </source>
</evidence>
<dbReference type="GO" id="GO:0007266">
    <property type="term" value="P:Rho protein signal transduction"/>
    <property type="evidence" value="ECO:0007669"/>
    <property type="project" value="TreeGrafter"/>
</dbReference>
<dbReference type="Proteomes" id="UP000036681">
    <property type="component" value="Unplaced"/>
</dbReference>
<dbReference type="PANTHER" id="PTHR46005">
    <property type="entry name" value="RHO GTPASE-ACTIVATING PROTEIN 190"/>
    <property type="match status" value="1"/>
</dbReference>
<feature type="domain" description="PG2 pseudoGTPase" evidence="1">
    <location>
        <begin position="799"/>
        <end position="991"/>
    </location>
</feature>
<dbReference type="GO" id="GO:0005829">
    <property type="term" value="C:cytosol"/>
    <property type="evidence" value="ECO:0007669"/>
    <property type="project" value="TreeGrafter"/>
</dbReference>
<dbReference type="GO" id="GO:0050770">
    <property type="term" value="P:regulation of axonogenesis"/>
    <property type="evidence" value="ECO:0007669"/>
    <property type="project" value="TreeGrafter"/>
</dbReference>
<dbReference type="SUPFAM" id="SSF52540">
    <property type="entry name" value="P-loop containing nucleoside triphosphate hydrolases"/>
    <property type="match status" value="1"/>
</dbReference>
<reference evidence="3" key="1">
    <citation type="submission" date="2023-03" db="UniProtKB">
        <authorList>
            <consortium name="WormBaseParasite"/>
        </authorList>
    </citation>
    <scope>IDENTIFICATION</scope>
</reference>
<sequence>MSSKSSQSGSGPETVTISVLGVSGTERVKGAVGVGKSLLCNRFIRGDYDSFQMEHSSILSQADFSGSPVINNDHWLYWGEVTLSNDDLCTNANVRVIEQTEFVDDETFEALAGAGEDYAKRATRTKLESADKLMYICKEQLGLEAEFAHQTLPDGRCFVDGFIYVYDLSVVEGRPFDAQSDFAFATLQMALKSKKPIVVAASKADVGDDNGRKALQRLLTRKELKSANIPMVEVSAFSNVNVTSVFELAAALIEKWKVKPKMIAFADALNQQRKREREICERYVAVLRELMPIESWPQRRPTWAKLLNRIGLSRHMAYTHFVYVFGRAEAKKLYQKHVNEAREFWMQRRLESLPFFCRACSYSRCSYRLQTQTPRLTHVFADLIGAERVRTMKWVDAKEAICTHPLFDEYFQPLGTLAADLDPSSPQIERNLNDTRIPAELLLTVEAEPTYYEFQRMVDREYRRERMEEQFEQALAQCAQVTPGKPLQEVEIFLRGNPAYDALPPQLAFNIYDRFQEILVKKAEADFVELLLERVQLFIDVVMRRRQQTHTMRPLIGLDDNEMSDLRSILHEDARYRQLNRLFEFRDKMLSNYASFVSYPLVQNCPSGNRCVDTLLQDIFHSHLQRRQLVESSQLLHINLVLVGDEKLTSDFTFAVAKMLCGDVLEHERGLAQIICVREKEATMDAMRSCTYLFLIDSTDSLEGIKSRSFSQADFGCPPLLVLVADPAYYDMLPCLHRQCRMLANSLGGIFVGVGSESLSVSRRASDNELNTHFTRDQMSRILDGAFSSQTDGRRLDARVQLSLMCGDQFPAQCVLNSLLSVAAHLTPSSSGPFCSSFISSVWIERNTESPGCGMATVEVPIASLKRTARIDMRVSSYHSWLISRAPLPIHGHILAYSARRRASFAHAAAAAHRLIESSPSTSTKSILFIAVADVTDFFNDEETNALLTEGSELADKLSASFVTLSPEVAERLHTVTFVEFFERILCAQIDQASIHWTTRIRDDSG</sequence>
<organism evidence="2 3">
    <name type="scientific">Ascaris lumbricoides</name>
    <name type="common">Giant roundworm</name>
    <dbReference type="NCBI Taxonomy" id="6252"/>
    <lineage>
        <taxon>Eukaryota</taxon>
        <taxon>Metazoa</taxon>
        <taxon>Ecdysozoa</taxon>
        <taxon>Nematoda</taxon>
        <taxon>Chromadorea</taxon>
        <taxon>Rhabditida</taxon>
        <taxon>Spirurina</taxon>
        <taxon>Ascaridomorpha</taxon>
        <taxon>Ascaridoidea</taxon>
        <taxon>Ascarididae</taxon>
        <taxon>Ascaris</taxon>
    </lineage>
</organism>
<name>A0A9J2P9K7_ASCLU</name>
<dbReference type="GO" id="GO:0005096">
    <property type="term" value="F:GTPase activator activity"/>
    <property type="evidence" value="ECO:0007669"/>
    <property type="project" value="TreeGrafter"/>
</dbReference>
<dbReference type="Gene3D" id="3.40.50.300">
    <property type="entry name" value="P-loop containing nucleotide triphosphate hydrolases"/>
    <property type="match status" value="1"/>
</dbReference>
<dbReference type="PROSITE" id="PS51853">
    <property type="entry name" value="PG2"/>
    <property type="match status" value="1"/>
</dbReference>
<dbReference type="WBParaSite" id="ALUE_0000660001-mRNA-1">
    <property type="protein sequence ID" value="ALUE_0000660001-mRNA-1"/>
    <property type="gene ID" value="ALUE_0000660001"/>
</dbReference>
<dbReference type="InterPro" id="IPR027417">
    <property type="entry name" value="P-loop_NTPase"/>
</dbReference>
<proteinExistence type="predicted"/>
<dbReference type="Pfam" id="PF19518">
    <property type="entry name" value="RhoGAP_pG1_pG2"/>
    <property type="match status" value="1"/>
</dbReference>